<keyword evidence="2" id="KW-0808">Transferase</keyword>
<dbReference type="AlphaFoldDB" id="A0A386WNZ8"/>
<evidence type="ECO:0000313" key="2">
    <source>
        <dbReference type="EMBL" id="AYF28384.1"/>
    </source>
</evidence>
<protein>
    <submittedName>
        <fullName evidence="2">GNAT family N-acetyltransferase</fullName>
    </submittedName>
</protein>
<dbReference type="Proteomes" id="UP000267804">
    <property type="component" value="Chromosome"/>
</dbReference>
<dbReference type="PROSITE" id="PS51186">
    <property type="entry name" value="GNAT"/>
    <property type="match status" value="1"/>
</dbReference>
<accession>A0A386WNZ8</accession>
<name>A0A386WNZ8_9ACTN</name>
<dbReference type="CDD" id="cd04301">
    <property type="entry name" value="NAT_SF"/>
    <property type="match status" value="1"/>
</dbReference>
<dbReference type="KEGG" id="mtua:CSH63_13195"/>
<dbReference type="InterPro" id="IPR013653">
    <property type="entry name" value="GCN5-like_dom"/>
</dbReference>
<dbReference type="Gene3D" id="3.40.630.30">
    <property type="match status" value="1"/>
</dbReference>
<reference evidence="2 3" key="1">
    <citation type="submission" date="2017-10" db="EMBL/GenBank/DDBJ databases">
        <title>Integration of genomic and chemical information greatly accelerates assignment of the full stereostructure of myelolactone, a potent inhibitor of myeloma from a marine-derived Micromonospora.</title>
        <authorList>
            <person name="Kim M.C."/>
            <person name="Machado H."/>
            <person name="Jensen P.R."/>
            <person name="Fenical W."/>
        </authorList>
    </citation>
    <scope>NUCLEOTIDE SEQUENCE [LARGE SCALE GENOMIC DNA]</scope>
    <source>
        <strain evidence="2 3">CNY-010</strain>
    </source>
</reference>
<evidence type="ECO:0000259" key="1">
    <source>
        <dbReference type="PROSITE" id="PS51186"/>
    </source>
</evidence>
<sequence>MITVDESLTEREGLLAAARRHPFARHALRHDEAVRGWRHGGAVGWLLPPGEWSAGGAVGAPGPALDVFAAHRADGTLRAGQSINLSHADPDEVAARLPVARLTEWDFLWTTAPPPRQPEQERVVRLTGADRPALAALIEEAFPSTTSRPGDPGIVGWYGIRDGDRLLACGADRSRGDIGFLAGLTVAPGHRGRGLGAALTAGMTCALFDRYDAVALGVYPDNVGAIRLYRRLGFTAAERRTSIRLA</sequence>
<evidence type="ECO:0000313" key="3">
    <source>
        <dbReference type="Proteomes" id="UP000267804"/>
    </source>
</evidence>
<dbReference type="InterPro" id="IPR016181">
    <property type="entry name" value="Acyl_CoA_acyltransferase"/>
</dbReference>
<dbReference type="EMBL" id="CP024087">
    <property type="protein sequence ID" value="AYF28384.1"/>
    <property type="molecule type" value="Genomic_DNA"/>
</dbReference>
<dbReference type="Pfam" id="PF08445">
    <property type="entry name" value="FR47"/>
    <property type="match status" value="1"/>
</dbReference>
<dbReference type="GO" id="GO:0016747">
    <property type="term" value="F:acyltransferase activity, transferring groups other than amino-acyl groups"/>
    <property type="evidence" value="ECO:0007669"/>
    <property type="project" value="InterPro"/>
</dbReference>
<feature type="domain" description="N-acetyltransferase" evidence="1">
    <location>
        <begin position="121"/>
        <end position="246"/>
    </location>
</feature>
<dbReference type="SUPFAM" id="SSF55729">
    <property type="entry name" value="Acyl-CoA N-acyltransferases (Nat)"/>
    <property type="match status" value="1"/>
</dbReference>
<dbReference type="RefSeq" id="WP_120570523.1">
    <property type="nucleotide sequence ID" value="NZ_CP024087.1"/>
</dbReference>
<gene>
    <name evidence="2" type="ORF">CSH63_13195</name>
</gene>
<organism evidence="2 3">
    <name type="scientific">Micromonospora tulbaghiae</name>
    <dbReference type="NCBI Taxonomy" id="479978"/>
    <lineage>
        <taxon>Bacteria</taxon>
        <taxon>Bacillati</taxon>
        <taxon>Actinomycetota</taxon>
        <taxon>Actinomycetes</taxon>
        <taxon>Micromonosporales</taxon>
        <taxon>Micromonosporaceae</taxon>
        <taxon>Micromonospora</taxon>
    </lineage>
</organism>
<proteinExistence type="predicted"/>
<dbReference type="InterPro" id="IPR000182">
    <property type="entry name" value="GNAT_dom"/>
</dbReference>